<evidence type="ECO:0000313" key="2">
    <source>
        <dbReference type="EMBL" id="GAJ13699.1"/>
    </source>
</evidence>
<gene>
    <name evidence="2" type="ORF">S12H4_46014</name>
</gene>
<comment type="caution">
    <text evidence="2">The sequence shown here is derived from an EMBL/GenBank/DDBJ whole genome shotgun (WGS) entry which is preliminary data.</text>
</comment>
<name>X1U881_9ZZZZ</name>
<dbReference type="EMBL" id="BARW01028509">
    <property type="protein sequence ID" value="GAJ13699.1"/>
    <property type="molecule type" value="Genomic_DNA"/>
</dbReference>
<protein>
    <submittedName>
        <fullName evidence="2">Uncharacterized protein</fullName>
    </submittedName>
</protein>
<feature type="region of interest" description="Disordered" evidence="1">
    <location>
        <begin position="1"/>
        <end position="26"/>
    </location>
</feature>
<accession>X1U881</accession>
<reference evidence="2" key="1">
    <citation type="journal article" date="2014" name="Front. Microbiol.">
        <title>High frequency of phylogenetically diverse reductive dehalogenase-homologous genes in deep subseafloor sedimentary metagenomes.</title>
        <authorList>
            <person name="Kawai M."/>
            <person name="Futagami T."/>
            <person name="Toyoda A."/>
            <person name="Takaki Y."/>
            <person name="Nishi S."/>
            <person name="Hori S."/>
            <person name="Arai W."/>
            <person name="Tsubouchi T."/>
            <person name="Morono Y."/>
            <person name="Uchiyama I."/>
            <person name="Ito T."/>
            <person name="Fujiyama A."/>
            <person name="Inagaki F."/>
            <person name="Takami H."/>
        </authorList>
    </citation>
    <scope>NUCLEOTIDE SEQUENCE</scope>
    <source>
        <strain evidence="2">Expedition CK06-06</strain>
    </source>
</reference>
<dbReference type="AlphaFoldDB" id="X1U881"/>
<organism evidence="2">
    <name type="scientific">marine sediment metagenome</name>
    <dbReference type="NCBI Taxonomy" id="412755"/>
    <lineage>
        <taxon>unclassified sequences</taxon>
        <taxon>metagenomes</taxon>
        <taxon>ecological metagenomes</taxon>
    </lineage>
</organism>
<evidence type="ECO:0000256" key="1">
    <source>
        <dbReference type="SAM" id="MobiDB-lite"/>
    </source>
</evidence>
<sequence>MSEKKPKGTLSSLAIQRQPKKNEEKLTSGQELILLIHTLENIGYEVTGIVKESDISKRFNITIQRPEIDVRAV</sequence>
<proteinExistence type="predicted"/>